<evidence type="ECO:0000256" key="4">
    <source>
        <dbReference type="ARBA" id="ARBA00023212"/>
    </source>
</evidence>
<feature type="compositionally biased region" description="Basic and acidic residues" evidence="6">
    <location>
        <begin position="59"/>
        <end position="69"/>
    </location>
</feature>
<dbReference type="GO" id="GO:0030864">
    <property type="term" value="C:cortical actin cytoskeleton"/>
    <property type="evidence" value="ECO:0007669"/>
    <property type="project" value="TreeGrafter"/>
</dbReference>
<comment type="caution">
    <text evidence="8">The sequence shown here is derived from an EMBL/GenBank/DDBJ whole genome shotgun (WGS) entry which is preliminary data.</text>
</comment>
<evidence type="ECO:0000256" key="6">
    <source>
        <dbReference type="SAM" id="MobiDB-lite"/>
    </source>
</evidence>
<evidence type="ECO:0000259" key="7">
    <source>
        <dbReference type="PROSITE" id="PS51307"/>
    </source>
</evidence>
<dbReference type="EMBL" id="JBBCAQ010000032">
    <property type="protein sequence ID" value="KAK7584171.1"/>
    <property type="molecule type" value="Genomic_DNA"/>
</dbReference>
<feature type="region of interest" description="Disordered" evidence="6">
    <location>
        <begin position="238"/>
        <end position="286"/>
    </location>
</feature>
<keyword evidence="3" id="KW-0963">Cytoplasm</keyword>
<dbReference type="Proteomes" id="UP001367676">
    <property type="component" value="Unassembled WGS sequence"/>
</dbReference>
<dbReference type="Gene3D" id="6.10.250.3120">
    <property type="match status" value="1"/>
</dbReference>
<reference evidence="8 9" key="1">
    <citation type="submission" date="2024-03" db="EMBL/GenBank/DDBJ databases">
        <title>Adaptation during the transition from Ophiocordyceps entomopathogen to insect associate is accompanied by gene loss and intensified selection.</title>
        <authorList>
            <person name="Ward C.M."/>
            <person name="Onetto C.A."/>
            <person name="Borneman A.R."/>
        </authorList>
    </citation>
    <scope>NUCLEOTIDE SEQUENCE [LARGE SCALE GENOMIC DNA]</scope>
    <source>
        <strain evidence="8">AWRI1</strain>
        <tissue evidence="8">Single Adult Female</tissue>
    </source>
</reference>
<dbReference type="GO" id="GO:0051015">
    <property type="term" value="F:actin filament binding"/>
    <property type="evidence" value="ECO:0007669"/>
    <property type="project" value="InterPro"/>
</dbReference>
<feature type="compositionally biased region" description="Polar residues" evidence="6">
    <location>
        <begin position="238"/>
        <end position="262"/>
    </location>
</feature>
<feature type="coiled-coil region" evidence="5">
    <location>
        <begin position="605"/>
        <end position="632"/>
    </location>
</feature>
<comment type="similarity">
    <text evidence="2">Belongs to the shroom family.</text>
</comment>
<protein>
    <recommendedName>
        <fullName evidence="7">ASD2 domain-containing protein</fullName>
    </recommendedName>
</protein>
<keyword evidence="4" id="KW-0206">Cytoskeleton</keyword>
<feature type="compositionally biased region" description="Low complexity" evidence="6">
    <location>
        <begin position="135"/>
        <end position="163"/>
    </location>
</feature>
<dbReference type="GO" id="GO:0000902">
    <property type="term" value="P:cell morphogenesis"/>
    <property type="evidence" value="ECO:0007669"/>
    <property type="project" value="TreeGrafter"/>
</dbReference>
<feature type="coiled-coil region" evidence="5">
    <location>
        <begin position="685"/>
        <end position="726"/>
    </location>
</feature>
<feature type="region of interest" description="Disordered" evidence="6">
    <location>
        <begin position="40"/>
        <end position="85"/>
    </location>
</feature>
<feature type="compositionally biased region" description="Low complexity" evidence="6">
    <location>
        <begin position="269"/>
        <end position="286"/>
    </location>
</feature>
<dbReference type="AlphaFoldDB" id="A0AAN9TFA3"/>
<evidence type="ECO:0000256" key="1">
    <source>
        <dbReference type="ARBA" id="ARBA00004245"/>
    </source>
</evidence>
<dbReference type="PANTHER" id="PTHR15012:SF32">
    <property type="entry name" value="PROTEIN SHROOM"/>
    <property type="match status" value="1"/>
</dbReference>
<keyword evidence="5" id="KW-0175">Coiled coil</keyword>
<feature type="compositionally biased region" description="Basic and acidic residues" evidence="6">
    <location>
        <begin position="40"/>
        <end position="52"/>
    </location>
</feature>
<sequence length="786" mass="84282">MANRLCYFTIIDDATCAYGLKKVEYGAELDSACRCSRIRGHSDTRRGGEKNNETSQSSYRREPRDREKGLPNFEGSYKRTMSPSPSCTNLTNGFLNGTSHVNCSKDIENVDPKSRTHLEPLAMVNGKYDSRRHTNSASSTSANATSSPPAAAAPTVVTVASASQPARRRLDGSPPGADEPCAPRVTCDPGHSPQPPDRSHANVGPVTAAHKAAPSPPSAPTMLPKSRPLVDADVATAITNGESKQRSARTPRTQSDPSNSVKESAPAALLSSQSSSSSLNLPKSGCSSGYESPLGAIVGSADGSGASIPRSQSDLSNVGSTESGYSSLSLNNVPSPSVSPTRLSSSSSTSSSSSSCASGSASGSSNTLSGSMAADHHSSLVHQGIVTATPATVSPTSWSCAGIQCDIVTATTATSVAVATRHEPVSRFESEEAVECPHKSQMVPRIGATTSDAASQTDCLGTAAAGLAAAAEQAARRCSSAPAQHHHRGSSPICRHKSQEEIDCEQLCRDLISHLSSNDHLYTLLAPKPRIKKPSDYLTNLFKTTIVPFTEYSSSTNQSEDARLHDRSLVSNDSSYQSEAGYRLQQNEICDNAKIVLPVTIYQLQQKKEKLINRLDHRINVLKAEQNAIMEECRINDSLGEVISKKVAKLVSANEAAKYKLHIEEIGHITSLLLGLSGRLAKVENSLLELQAVDNENEKEALEIKRNKLISQLEEAKALKENIDKRSYAVSALLAKHFTAEEIAEYEYFIHTKSKLLIDSREISEKIQFNELQLTALKDTNYEEKF</sequence>
<dbReference type="GO" id="GO:0005912">
    <property type="term" value="C:adherens junction"/>
    <property type="evidence" value="ECO:0007669"/>
    <property type="project" value="TreeGrafter"/>
</dbReference>
<evidence type="ECO:0000256" key="5">
    <source>
        <dbReference type="SAM" id="Coils"/>
    </source>
</evidence>
<organism evidence="8 9">
    <name type="scientific">Parthenolecanium corni</name>
    <dbReference type="NCBI Taxonomy" id="536013"/>
    <lineage>
        <taxon>Eukaryota</taxon>
        <taxon>Metazoa</taxon>
        <taxon>Ecdysozoa</taxon>
        <taxon>Arthropoda</taxon>
        <taxon>Hexapoda</taxon>
        <taxon>Insecta</taxon>
        <taxon>Pterygota</taxon>
        <taxon>Neoptera</taxon>
        <taxon>Paraneoptera</taxon>
        <taxon>Hemiptera</taxon>
        <taxon>Sternorrhyncha</taxon>
        <taxon>Coccoidea</taxon>
        <taxon>Coccidae</taxon>
        <taxon>Parthenolecanium</taxon>
    </lineage>
</organism>
<evidence type="ECO:0000313" key="8">
    <source>
        <dbReference type="EMBL" id="KAK7584171.1"/>
    </source>
</evidence>
<feature type="domain" description="ASD2" evidence="7">
    <location>
        <begin position="508"/>
        <end position="782"/>
    </location>
</feature>
<evidence type="ECO:0000256" key="2">
    <source>
        <dbReference type="ARBA" id="ARBA00006469"/>
    </source>
</evidence>
<evidence type="ECO:0000313" key="9">
    <source>
        <dbReference type="Proteomes" id="UP001367676"/>
    </source>
</evidence>
<dbReference type="InterPro" id="IPR027685">
    <property type="entry name" value="Shroom_fam"/>
</dbReference>
<dbReference type="GO" id="GO:0007015">
    <property type="term" value="P:actin filament organization"/>
    <property type="evidence" value="ECO:0007669"/>
    <property type="project" value="TreeGrafter"/>
</dbReference>
<dbReference type="PROSITE" id="PS51307">
    <property type="entry name" value="ASD2"/>
    <property type="match status" value="1"/>
</dbReference>
<comment type="subcellular location">
    <subcellularLocation>
        <location evidence="1">Cytoplasm</location>
        <location evidence="1">Cytoskeleton</location>
    </subcellularLocation>
</comment>
<proteinExistence type="inferred from homology"/>
<accession>A0AAN9TFA3</accession>
<dbReference type="GO" id="GO:0043296">
    <property type="term" value="C:apical junction complex"/>
    <property type="evidence" value="ECO:0007669"/>
    <property type="project" value="TreeGrafter"/>
</dbReference>
<dbReference type="Pfam" id="PF08687">
    <property type="entry name" value="ASD2"/>
    <property type="match status" value="1"/>
</dbReference>
<evidence type="ECO:0000256" key="3">
    <source>
        <dbReference type="ARBA" id="ARBA00022490"/>
    </source>
</evidence>
<feature type="compositionally biased region" description="Polar residues" evidence="6">
    <location>
        <begin position="309"/>
        <end position="325"/>
    </location>
</feature>
<feature type="compositionally biased region" description="Low complexity" evidence="6">
    <location>
        <begin position="326"/>
        <end position="371"/>
    </location>
</feature>
<dbReference type="InterPro" id="IPR014799">
    <property type="entry name" value="ASD2_dom"/>
</dbReference>
<feature type="region of interest" description="Disordered" evidence="6">
    <location>
        <begin position="130"/>
        <end position="226"/>
    </location>
</feature>
<gene>
    <name evidence="8" type="ORF">V9T40_005134</name>
</gene>
<keyword evidence="9" id="KW-1185">Reference proteome</keyword>
<dbReference type="GO" id="GO:0016324">
    <property type="term" value="C:apical plasma membrane"/>
    <property type="evidence" value="ECO:0007669"/>
    <property type="project" value="TreeGrafter"/>
</dbReference>
<dbReference type="PANTHER" id="PTHR15012">
    <property type="entry name" value="APICAL PROTEIN/SHROOM-RELATED"/>
    <property type="match status" value="1"/>
</dbReference>
<name>A0AAN9TFA3_9HEMI</name>
<feature type="region of interest" description="Disordered" evidence="6">
    <location>
        <begin position="303"/>
        <end position="372"/>
    </location>
</feature>